<dbReference type="InterPro" id="IPR013083">
    <property type="entry name" value="Znf_RING/FYVE/PHD"/>
</dbReference>
<dbReference type="GO" id="GO:0008270">
    <property type="term" value="F:zinc ion binding"/>
    <property type="evidence" value="ECO:0007669"/>
    <property type="project" value="UniProtKB-KW"/>
</dbReference>
<dbReference type="PROSITE" id="PS51292">
    <property type="entry name" value="ZF_RING_CH"/>
    <property type="match status" value="1"/>
</dbReference>
<evidence type="ECO:0000256" key="3">
    <source>
        <dbReference type="ARBA" id="ARBA00022833"/>
    </source>
</evidence>
<keyword evidence="5" id="KW-1185">Reference proteome</keyword>
<dbReference type="PANTHER" id="PTHR46347">
    <property type="entry name" value="RING/FYVE/PHD ZINC FINGER SUPERFAMILY PROTEIN"/>
    <property type="match status" value="1"/>
</dbReference>
<evidence type="ECO:0000256" key="1">
    <source>
        <dbReference type="ARBA" id="ARBA00022723"/>
    </source>
</evidence>
<dbReference type="AlphaFoldDB" id="A0A0N4Z0X5"/>
<dbReference type="InterPro" id="IPR011016">
    <property type="entry name" value="Znf_RING-CH"/>
</dbReference>
<dbReference type="WBParaSite" id="PTRK_0000035400.1">
    <property type="protein sequence ID" value="PTRK_0000035400.1"/>
    <property type="gene ID" value="PTRK_0000035400"/>
</dbReference>
<organism evidence="5 6">
    <name type="scientific">Parastrongyloides trichosuri</name>
    <name type="common">Possum-specific nematode worm</name>
    <dbReference type="NCBI Taxonomy" id="131310"/>
    <lineage>
        <taxon>Eukaryota</taxon>
        <taxon>Metazoa</taxon>
        <taxon>Ecdysozoa</taxon>
        <taxon>Nematoda</taxon>
        <taxon>Chromadorea</taxon>
        <taxon>Rhabditida</taxon>
        <taxon>Tylenchina</taxon>
        <taxon>Panagrolaimomorpha</taxon>
        <taxon>Strongyloidoidea</taxon>
        <taxon>Strongyloididae</taxon>
        <taxon>Parastrongyloides</taxon>
    </lineage>
</organism>
<proteinExistence type="predicted"/>
<dbReference type="SUPFAM" id="SSF57850">
    <property type="entry name" value="RING/U-box"/>
    <property type="match status" value="1"/>
</dbReference>
<accession>A0A0N4Z0X5</accession>
<name>A0A0N4Z0X5_PARTI</name>
<reference evidence="6" key="1">
    <citation type="submission" date="2017-02" db="UniProtKB">
        <authorList>
            <consortium name="WormBaseParasite"/>
        </authorList>
    </citation>
    <scope>IDENTIFICATION</scope>
</reference>
<evidence type="ECO:0000313" key="5">
    <source>
        <dbReference type="Proteomes" id="UP000038045"/>
    </source>
</evidence>
<keyword evidence="3" id="KW-0862">Zinc</keyword>
<dbReference type="CDD" id="cd16495">
    <property type="entry name" value="RING_CH-C4HC3_MARCH"/>
    <property type="match status" value="1"/>
</dbReference>
<evidence type="ECO:0000313" key="6">
    <source>
        <dbReference type="WBParaSite" id="PTRK_0000035400.1"/>
    </source>
</evidence>
<dbReference type="Pfam" id="PF12906">
    <property type="entry name" value="RINGv"/>
    <property type="match status" value="1"/>
</dbReference>
<keyword evidence="1" id="KW-0479">Metal-binding</keyword>
<dbReference type="STRING" id="131310.A0A0N4Z0X5"/>
<dbReference type="SMART" id="SM00744">
    <property type="entry name" value="RINGv"/>
    <property type="match status" value="1"/>
</dbReference>
<dbReference type="Proteomes" id="UP000038045">
    <property type="component" value="Unplaced"/>
</dbReference>
<keyword evidence="2" id="KW-0863">Zinc-finger</keyword>
<evidence type="ECO:0000259" key="4">
    <source>
        <dbReference type="PROSITE" id="PS51292"/>
    </source>
</evidence>
<dbReference type="PANTHER" id="PTHR46347:SF1">
    <property type="entry name" value="RING_FYVE_PHD ZINC FINGER SUPERFAMILY PROTEIN"/>
    <property type="match status" value="1"/>
</dbReference>
<protein>
    <submittedName>
        <fullName evidence="6">RING-CH-type domain-containing protein</fullName>
    </submittedName>
</protein>
<sequence length="209" mass="24215">MDALGGFPNIDVLQQNEIELFLLPSCYSSSTTVGNDKNNYENNINENTNDSTIVCRFCLSGDEMKNELGEWIAPCKCSGSMKFVHRECFSTWMSYASNNQRYQCRTCSFAYIRMWKMKSPCNWTLPKLNLTYFDIFTIIIDFYATKYLYNGFCHVIEGKKSLVIQGLGAFFYRKFVLSRTRIGFYISILRNMCLTIFSEEFADAKCSDN</sequence>
<feature type="domain" description="RING-CH-type" evidence="4">
    <location>
        <begin position="47"/>
        <end position="114"/>
    </location>
</feature>
<evidence type="ECO:0000256" key="2">
    <source>
        <dbReference type="ARBA" id="ARBA00022771"/>
    </source>
</evidence>
<dbReference type="Gene3D" id="3.30.40.10">
    <property type="entry name" value="Zinc/RING finger domain, C3HC4 (zinc finger)"/>
    <property type="match status" value="1"/>
</dbReference>